<gene>
    <name evidence="3" type="primary">BICRAL</name>
    <name evidence="3" type="synonym">LOC115156634</name>
</gene>
<reference evidence="3" key="1">
    <citation type="submission" date="2025-08" db="UniProtKB">
        <authorList>
            <consortium name="Ensembl"/>
        </authorList>
    </citation>
    <scope>IDENTIFICATION</scope>
</reference>
<dbReference type="PANTHER" id="PTHR15572:SF2">
    <property type="entry name" value="BRD4-INTERACTING CHROMATIN-REMODELING COMPLEX-ASSOCIATED PROTEIN-LIKE"/>
    <property type="match status" value="1"/>
</dbReference>
<evidence type="ECO:0000259" key="2">
    <source>
        <dbReference type="Pfam" id="PF15249"/>
    </source>
</evidence>
<dbReference type="InterPro" id="IPR015671">
    <property type="entry name" value="GSCR1_dom"/>
</dbReference>
<proteinExistence type="predicted"/>
<dbReference type="GO" id="GO:0045893">
    <property type="term" value="P:positive regulation of DNA-templated transcription"/>
    <property type="evidence" value="ECO:0007669"/>
    <property type="project" value="TreeGrafter"/>
</dbReference>
<dbReference type="Ensembl" id="ENSSTUT00000010919.1">
    <property type="protein sequence ID" value="ENSSTUP00000010256.1"/>
    <property type="gene ID" value="ENSSTUG00000004915.1"/>
</dbReference>
<accession>A0A673WQ70</accession>
<feature type="compositionally biased region" description="Gly residues" evidence="1">
    <location>
        <begin position="593"/>
        <end position="604"/>
    </location>
</feature>
<dbReference type="Proteomes" id="UP000472277">
    <property type="component" value="Chromosome 2"/>
</dbReference>
<dbReference type="AlphaFoldDB" id="A0A673WQ70"/>
<keyword evidence="4" id="KW-1185">Reference proteome</keyword>
<dbReference type="InterPro" id="IPR052438">
    <property type="entry name" value="Chromatin_remod/trans_coact"/>
</dbReference>
<feature type="domain" description="GLTSCR protein conserved" evidence="2">
    <location>
        <begin position="430"/>
        <end position="530"/>
    </location>
</feature>
<dbReference type="Pfam" id="PF15249">
    <property type="entry name" value="GLTSCR1"/>
    <property type="match status" value="1"/>
</dbReference>
<protein>
    <submittedName>
        <fullName evidence="3">BICRA like chromatin remodeling complex associated protein</fullName>
    </submittedName>
</protein>
<evidence type="ECO:0000313" key="4">
    <source>
        <dbReference type="Proteomes" id="UP000472277"/>
    </source>
</evidence>
<organism evidence="3 4">
    <name type="scientific">Salmo trutta</name>
    <name type="common">Brown trout</name>
    <dbReference type="NCBI Taxonomy" id="8032"/>
    <lineage>
        <taxon>Eukaryota</taxon>
        <taxon>Metazoa</taxon>
        <taxon>Chordata</taxon>
        <taxon>Craniata</taxon>
        <taxon>Vertebrata</taxon>
        <taxon>Euteleostomi</taxon>
        <taxon>Actinopterygii</taxon>
        <taxon>Neopterygii</taxon>
        <taxon>Teleostei</taxon>
        <taxon>Protacanthopterygii</taxon>
        <taxon>Salmoniformes</taxon>
        <taxon>Salmonidae</taxon>
        <taxon>Salmoninae</taxon>
        <taxon>Salmo</taxon>
    </lineage>
</organism>
<feature type="region of interest" description="Disordered" evidence="1">
    <location>
        <begin position="123"/>
        <end position="144"/>
    </location>
</feature>
<feature type="compositionally biased region" description="Pro residues" evidence="1">
    <location>
        <begin position="129"/>
        <end position="139"/>
    </location>
</feature>
<sequence>HIVSDSSSLPLSFRDVQALNDYLHGSTNKSVSVSPLWSTSSSIVFIFSLSQADSNSGLKDGEFEDSAGAGLQLSSSLSFIEDELGGGASPGGMDLGGGEDQHFDILQKSLMEADITEQTLEQEAMLDSQPPPPPAPSPFPTQLVSGGYSGGVTTATAAFPSGQFLQGVSQVSQLPNGQAGGHIQVLGSFGGGGVQQILLRQGGEIGGVMGGVAAGGQVFAAASQAGQVNQVGLPFKNIPLQNIIIQRGPGGTQALVRPIQPKPLQAGAQTVYSLGLQTTTTTMVNTAAQGHYTANGSILVHSPLGQQNQGQQVQANLAPGQYLVHHNGSSDPSQSTMVANQNTVQLVTGQNFTATAGGQLIQVGGSQVGGAMTQKWQTFPGTSPAPIQSASNQGCLTLVGTATAGVSTQKRPAPQQLTRGAMMLHQLTMDRSGVLSPDITRFTSLDDALHRLLPYHMFHGAPPNKEEFSQVDDEFETIATQVLKRTQVMINKYRRLLMVEAERSSPSSEMVMIDRTFNQEERQNLTQDKRMILVDPDGFLEDFCCAVKTSPLSPPCLPLDPLSSPSSSHGHRQSVRGVTTDPPYRTDPQSGYGDPGGGSGGGGIDSYKSIIDLKRTQHSNYGNKAACSSNNNNRNYHRGNVAATATAAVSTGTEQTQHLSHLSSHPQVPLPLPPTPPDTDSVLEAAVNSILEC</sequence>
<reference evidence="3" key="2">
    <citation type="submission" date="2025-09" db="UniProtKB">
        <authorList>
            <consortium name="Ensembl"/>
        </authorList>
    </citation>
    <scope>IDENTIFICATION</scope>
</reference>
<dbReference type="PANTHER" id="PTHR15572">
    <property type="entry name" value="GLIOMA TUMOR SUPPRESSOR CANDIDATE REGION GENE 1"/>
    <property type="match status" value="1"/>
</dbReference>
<evidence type="ECO:0000256" key="1">
    <source>
        <dbReference type="SAM" id="MobiDB-lite"/>
    </source>
</evidence>
<dbReference type="GO" id="GO:0016514">
    <property type="term" value="C:SWI/SNF complex"/>
    <property type="evidence" value="ECO:0007669"/>
    <property type="project" value="TreeGrafter"/>
</dbReference>
<feature type="compositionally biased region" description="Low complexity" evidence="1">
    <location>
        <begin position="559"/>
        <end position="568"/>
    </location>
</feature>
<name>A0A673WQ70_SALTR</name>
<dbReference type="GeneTree" id="ENSGT00940000159766"/>
<evidence type="ECO:0000313" key="3">
    <source>
        <dbReference type="Ensembl" id="ENSSTUP00000010256.1"/>
    </source>
</evidence>
<feature type="region of interest" description="Disordered" evidence="1">
    <location>
        <begin position="558"/>
        <end position="607"/>
    </location>
</feature>